<feature type="transmembrane region" description="Helical" evidence="1">
    <location>
        <begin position="31"/>
        <end position="52"/>
    </location>
</feature>
<reference evidence="2 3" key="1">
    <citation type="submission" date="2018-08" db="EMBL/GenBank/DDBJ databases">
        <title>Diversity &amp; Physiological Properties of Lignin-Decomposing Actinobacteria from Soil.</title>
        <authorList>
            <person name="Roh S.G."/>
            <person name="Kim S.B."/>
        </authorList>
    </citation>
    <scope>NUCLEOTIDE SEQUENCE [LARGE SCALE GENOMIC DNA]</scope>
    <source>
        <strain evidence="2 3">MMS17-GH009</strain>
    </source>
</reference>
<feature type="transmembrane region" description="Helical" evidence="1">
    <location>
        <begin position="59"/>
        <end position="82"/>
    </location>
</feature>
<protein>
    <submittedName>
        <fullName evidence="2">Uncharacterized protein</fullName>
    </submittedName>
</protein>
<evidence type="ECO:0000256" key="1">
    <source>
        <dbReference type="SAM" id="Phobius"/>
    </source>
</evidence>
<organism evidence="2 3">
    <name type="scientific">Kitasatospora xanthocidica</name>
    <dbReference type="NCBI Taxonomy" id="83382"/>
    <lineage>
        <taxon>Bacteria</taxon>
        <taxon>Bacillati</taxon>
        <taxon>Actinomycetota</taxon>
        <taxon>Actinomycetes</taxon>
        <taxon>Kitasatosporales</taxon>
        <taxon>Streptomycetaceae</taxon>
        <taxon>Kitasatospora</taxon>
    </lineage>
</organism>
<keyword evidence="1" id="KW-0472">Membrane</keyword>
<dbReference type="AlphaFoldDB" id="A0A372ZWC2"/>
<name>A0A372ZWC2_9ACTN</name>
<sequence>MALVALSAYLVGRHASRSGGLVELERRLNHPVLLVGATVVLVLVSLIVELDFRTPESQVGLAGGLVALVLLGVPVALSTLAAGDSGVRTAREAAPGHPDRVLVFTDAADSFEPDRRVELLTGSGWSARHWSLGARGPGERLLRAEWSGPGRITVTLEKEIEVFTVGEDGTPAGPSSTPRSR</sequence>
<keyword evidence="1" id="KW-1133">Transmembrane helix</keyword>
<gene>
    <name evidence="2" type="ORF">DR950_20320</name>
</gene>
<keyword evidence="1" id="KW-0812">Transmembrane</keyword>
<accession>A0A372ZWC2</accession>
<evidence type="ECO:0000313" key="2">
    <source>
        <dbReference type="EMBL" id="RGD59814.1"/>
    </source>
</evidence>
<dbReference type="EMBL" id="QVIG01000001">
    <property type="protein sequence ID" value="RGD59814.1"/>
    <property type="molecule type" value="Genomic_DNA"/>
</dbReference>
<proteinExistence type="predicted"/>
<keyword evidence="3" id="KW-1185">Reference proteome</keyword>
<dbReference type="Proteomes" id="UP000263377">
    <property type="component" value="Unassembled WGS sequence"/>
</dbReference>
<dbReference type="RefSeq" id="WP_117487972.1">
    <property type="nucleotide sequence ID" value="NZ_QVIG01000001.1"/>
</dbReference>
<evidence type="ECO:0000313" key="3">
    <source>
        <dbReference type="Proteomes" id="UP000263377"/>
    </source>
</evidence>
<comment type="caution">
    <text evidence="2">The sequence shown here is derived from an EMBL/GenBank/DDBJ whole genome shotgun (WGS) entry which is preliminary data.</text>
</comment>